<dbReference type="STRING" id="375574.GCA_001418035_02149"/>
<dbReference type="InterPro" id="IPR024530">
    <property type="entry name" value="QSregVF_b"/>
</dbReference>
<reference evidence="2" key="1">
    <citation type="submission" date="2015-08" db="EMBL/GenBank/DDBJ databases">
        <authorList>
            <person name="Varghese N."/>
        </authorList>
    </citation>
    <scope>NUCLEOTIDE SEQUENCE [LARGE SCALE GENOMIC DNA]</scope>
    <source>
        <strain evidence="2">DSM 17901</strain>
    </source>
</reference>
<gene>
    <name evidence="1" type="ORF">Ga0061063_2364</name>
</gene>
<dbReference type="EMBL" id="CYHA01000005">
    <property type="protein sequence ID" value="CUA85297.1"/>
    <property type="molecule type" value="Genomic_DNA"/>
</dbReference>
<evidence type="ECO:0000313" key="2">
    <source>
        <dbReference type="Proteomes" id="UP000243535"/>
    </source>
</evidence>
<accession>A0A0K6H2S5</accession>
<name>A0A0K6H2S5_9NEIS</name>
<keyword evidence="2" id="KW-1185">Reference proteome</keyword>
<dbReference type="AlphaFoldDB" id="A0A0K6H2S5"/>
<evidence type="ECO:0000313" key="1">
    <source>
        <dbReference type="EMBL" id="CUA85297.1"/>
    </source>
</evidence>
<protein>
    <submittedName>
        <fullName evidence="1">Uncharacterized conserved protein, DUF3820 family</fullName>
    </submittedName>
</protein>
<sequence>MTPWRVQVCARFGTIPALWADLMEPEDLLKLARMPMPYGKYAGRCLADLPVAYLVWFSQKGFPAGELGRLLALMLEIRHNGLTHLLDPLRKH</sequence>
<organism evidence="1 2">
    <name type="scientific">Gulbenkiania indica</name>
    <dbReference type="NCBI Taxonomy" id="375574"/>
    <lineage>
        <taxon>Bacteria</taxon>
        <taxon>Pseudomonadati</taxon>
        <taxon>Pseudomonadota</taxon>
        <taxon>Betaproteobacteria</taxon>
        <taxon>Neisseriales</taxon>
        <taxon>Chromobacteriaceae</taxon>
        <taxon>Gulbenkiania</taxon>
    </lineage>
</organism>
<proteinExistence type="predicted"/>
<dbReference type="Pfam" id="PF12843">
    <property type="entry name" value="QSregVF_b"/>
    <property type="match status" value="1"/>
</dbReference>
<dbReference type="Proteomes" id="UP000243535">
    <property type="component" value="Unassembled WGS sequence"/>
</dbReference>